<feature type="transmembrane region" description="Helical" evidence="1">
    <location>
        <begin position="73"/>
        <end position="92"/>
    </location>
</feature>
<dbReference type="EMBL" id="CAJGYM010000170">
    <property type="protein sequence ID" value="CAD6199364.1"/>
    <property type="molecule type" value="Genomic_DNA"/>
</dbReference>
<accession>A0A8S1HXD7</accession>
<name>A0A8S1HXD7_9PELO</name>
<organism evidence="2 3">
    <name type="scientific">Caenorhabditis auriculariae</name>
    <dbReference type="NCBI Taxonomy" id="2777116"/>
    <lineage>
        <taxon>Eukaryota</taxon>
        <taxon>Metazoa</taxon>
        <taxon>Ecdysozoa</taxon>
        <taxon>Nematoda</taxon>
        <taxon>Chromadorea</taxon>
        <taxon>Rhabditida</taxon>
        <taxon>Rhabditina</taxon>
        <taxon>Rhabditomorpha</taxon>
        <taxon>Rhabditoidea</taxon>
        <taxon>Rhabditidae</taxon>
        <taxon>Peloderinae</taxon>
        <taxon>Caenorhabditis</taxon>
    </lineage>
</organism>
<keyword evidence="1" id="KW-1133">Transmembrane helix</keyword>
<feature type="transmembrane region" description="Helical" evidence="1">
    <location>
        <begin position="6"/>
        <end position="23"/>
    </location>
</feature>
<protein>
    <submittedName>
        <fullName evidence="2">Uncharacterized protein</fullName>
    </submittedName>
</protein>
<evidence type="ECO:0000313" key="2">
    <source>
        <dbReference type="EMBL" id="CAD6199364.1"/>
    </source>
</evidence>
<keyword evidence="3" id="KW-1185">Reference proteome</keyword>
<evidence type="ECO:0000256" key="1">
    <source>
        <dbReference type="SAM" id="Phobius"/>
    </source>
</evidence>
<proteinExistence type="predicted"/>
<keyword evidence="1" id="KW-0472">Membrane</keyword>
<feature type="transmembrane region" description="Helical" evidence="1">
    <location>
        <begin position="35"/>
        <end position="53"/>
    </location>
</feature>
<gene>
    <name evidence="2" type="ORF">CAUJ_LOCUS15267</name>
</gene>
<dbReference type="Proteomes" id="UP000835052">
    <property type="component" value="Unassembled WGS sequence"/>
</dbReference>
<dbReference type="AlphaFoldDB" id="A0A8S1HXD7"/>
<sequence>MELFLEKNVPYTIITMVIVFFGWKSVNPATCPRFFSMRMFAYTILNFLCHLYLTSGLPHCFEAYKVLIENHPAKTYPLLFTIFLIFYIKTILEEVTRSRHGFFSRRILKISCVYWTFALICVGVTNLFVVKKLM</sequence>
<evidence type="ECO:0000313" key="3">
    <source>
        <dbReference type="Proteomes" id="UP000835052"/>
    </source>
</evidence>
<feature type="transmembrane region" description="Helical" evidence="1">
    <location>
        <begin position="112"/>
        <end position="130"/>
    </location>
</feature>
<reference evidence="2" key="1">
    <citation type="submission" date="2020-10" db="EMBL/GenBank/DDBJ databases">
        <authorList>
            <person name="Kikuchi T."/>
        </authorList>
    </citation>
    <scope>NUCLEOTIDE SEQUENCE</scope>
    <source>
        <strain evidence="2">NKZ352</strain>
    </source>
</reference>
<comment type="caution">
    <text evidence="2">The sequence shown here is derived from an EMBL/GenBank/DDBJ whole genome shotgun (WGS) entry which is preliminary data.</text>
</comment>
<keyword evidence="1" id="KW-0812">Transmembrane</keyword>